<proteinExistence type="predicted"/>
<sequence>MHESLLMDYSLKPKHCVGELNWFDAQYHVYRITLEGGGGGANELYLAIQEEFSDNEGPFPINDDVAGTWVEIGQGENEPLQCFLCEDTEGVLNVLLSYDPNNPYKNND</sequence>
<accession>A0A5E4GLA9</accession>
<name>A0A5E4GLA9_PRUDU</name>
<dbReference type="AlphaFoldDB" id="A0A5E4GLA9"/>
<protein>
    <submittedName>
        <fullName evidence="1">Uncharacterized protein</fullName>
    </submittedName>
</protein>
<dbReference type="InParanoid" id="A0A5E4GLA9"/>
<evidence type="ECO:0000313" key="2">
    <source>
        <dbReference type="Proteomes" id="UP000327085"/>
    </source>
</evidence>
<evidence type="ECO:0000313" key="1">
    <source>
        <dbReference type="EMBL" id="VVA40403.1"/>
    </source>
</evidence>
<dbReference type="Gramene" id="VVA40403">
    <property type="protein sequence ID" value="VVA40403"/>
    <property type="gene ID" value="Prudul26B025146"/>
</dbReference>
<organism evidence="1 2">
    <name type="scientific">Prunus dulcis</name>
    <name type="common">Almond</name>
    <name type="synonym">Amygdalus dulcis</name>
    <dbReference type="NCBI Taxonomy" id="3755"/>
    <lineage>
        <taxon>Eukaryota</taxon>
        <taxon>Viridiplantae</taxon>
        <taxon>Streptophyta</taxon>
        <taxon>Embryophyta</taxon>
        <taxon>Tracheophyta</taxon>
        <taxon>Spermatophyta</taxon>
        <taxon>Magnoliopsida</taxon>
        <taxon>eudicotyledons</taxon>
        <taxon>Gunneridae</taxon>
        <taxon>Pentapetalae</taxon>
        <taxon>rosids</taxon>
        <taxon>fabids</taxon>
        <taxon>Rosales</taxon>
        <taxon>Rosaceae</taxon>
        <taxon>Amygdaloideae</taxon>
        <taxon>Amygdaleae</taxon>
        <taxon>Prunus</taxon>
    </lineage>
</organism>
<gene>
    <name evidence="1" type="ORF">ALMOND_2B025146</name>
</gene>
<reference evidence="2" key="1">
    <citation type="journal article" date="2020" name="Plant J.">
        <title>Transposons played a major role in the diversification between the closely related almond and peach genomes: results from the almond genome sequence.</title>
        <authorList>
            <person name="Alioto T."/>
            <person name="Alexiou K.G."/>
            <person name="Bardil A."/>
            <person name="Barteri F."/>
            <person name="Castanera R."/>
            <person name="Cruz F."/>
            <person name="Dhingra A."/>
            <person name="Duval H."/>
            <person name="Fernandez I Marti A."/>
            <person name="Frias L."/>
            <person name="Galan B."/>
            <person name="Garcia J.L."/>
            <person name="Howad W."/>
            <person name="Gomez-Garrido J."/>
            <person name="Gut M."/>
            <person name="Julca I."/>
            <person name="Morata J."/>
            <person name="Puigdomenech P."/>
            <person name="Ribeca P."/>
            <person name="Rubio Cabetas M.J."/>
            <person name="Vlasova A."/>
            <person name="Wirthensohn M."/>
            <person name="Garcia-Mas J."/>
            <person name="Gabaldon T."/>
            <person name="Casacuberta J.M."/>
            <person name="Arus P."/>
        </authorList>
    </citation>
    <scope>NUCLEOTIDE SEQUENCE [LARGE SCALE GENOMIC DNA]</scope>
    <source>
        <strain evidence="2">cv. Texas</strain>
    </source>
</reference>
<dbReference type="Proteomes" id="UP000327085">
    <property type="component" value="Unassembled WGS sequence"/>
</dbReference>
<dbReference type="EMBL" id="CABIKO010000976">
    <property type="protein sequence ID" value="VVA40403.1"/>
    <property type="molecule type" value="Genomic_DNA"/>
</dbReference>